<dbReference type="Pfam" id="PF01526">
    <property type="entry name" value="DDE_Tnp_Tn3"/>
    <property type="match status" value="1"/>
</dbReference>
<dbReference type="AlphaFoldDB" id="A0A1G8KHY9"/>
<dbReference type="InterPro" id="IPR002513">
    <property type="entry name" value="Tn3_Tnp_DDE_dom"/>
</dbReference>
<dbReference type="OrthoDB" id="4337906at2"/>
<feature type="domain" description="Tn3 transposase DDE" evidence="1">
    <location>
        <begin position="2"/>
        <end position="116"/>
    </location>
</feature>
<evidence type="ECO:0000313" key="3">
    <source>
        <dbReference type="Proteomes" id="UP000198923"/>
    </source>
</evidence>
<dbReference type="RefSeq" id="WP_143020498.1">
    <property type="nucleotide sequence ID" value="NZ_FNCN01000051.1"/>
</dbReference>
<evidence type="ECO:0000313" key="2">
    <source>
        <dbReference type="EMBL" id="SDI43073.1"/>
    </source>
</evidence>
<accession>A0A1G8KHY9</accession>
<dbReference type="Proteomes" id="UP000198923">
    <property type="component" value="Unassembled WGS sequence"/>
</dbReference>
<organism evidence="2 3">
    <name type="scientific">Sinosporangium album</name>
    <dbReference type="NCBI Taxonomy" id="504805"/>
    <lineage>
        <taxon>Bacteria</taxon>
        <taxon>Bacillati</taxon>
        <taxon>Actinomycetota</taxon>
        <taxon>Actinomycetes</taxon>
        <taxon>Streptosporangiales</taxon>
        <taxon>Streptosporangiaceae</taxon>
        <taxon>Sinosporangium</taxon>
    </lineage>
</organism>
<sequence>MELGKLDRSTYLACYFDDELLRRRVQTQLNRRESRHTLARKIFHGQKGELRQKYKEDQEDQLGALGFMTNVCILWNTVYTARALDQIRAEGKKIAAADIARLSPLGSEHFNFLGRYNFALPEIIRDGALRPLRTPPPGQ</sequence>
<dbReference type="EMBL" id="FNCN01000051">
    <property type="protein sequence ID" value="SDI43073.1"/>
    <property type="molecule type" value="Genomic_DNA"/>
</dbReference>
<reference evidence="2 3" key="1">
    <citation type="submission" date="2016-10" db="EMBL/GenBank/DDBJ databases">
        <authorList>
            <person name="de Groot N.N."/>
        </authorList>
    </citation>
    <scope>NUCLEOTIDE SEQUENCE [LARGE SCALE GENOMIC DNA]</scope>
    <source>
        <strain evidence="2 3">CPCC 201354</strain>
    </source>
</reference>
<dbReference type="GO" id="GO:0004803">
    <property type="term" value="F:transposase activity"/>
    <property type="evidence" value="ECO:0007669"/>
    <property type="project" value="InterPro"/>
</dbReference>
<proteinExistence type="predicted"/>
<gene>
    <name evidence="2" type="ORF">SAMN05421505_15110</name>
</gene>
<protein>
    <submittedName>
        <fullName evidence="2">Tn3 transposase DDE domain-containing protein</fullName>
    </submittedName>
</protein>
<dbReference type="STRING" id="504805.SAMN05421505_15110"/>
<name>A0A1G8KHY9_9ACTN</name>
<dbReference type="GO" id="GO:0006313">
    <property type="term" value="P:DNA transposition"/>
    <property type="evidence" value="ECO:0007669"/>
    <property type="project" value="InterPro"/>
</dbReference>
<keyword evidence="3" id="KW-1185">Reference proteome</keyword>
<evidence type="ECO:0000259" key="1">
    <source>
        <dbReference type="Pfam" id="PF01526"/>
    </source>
</evidence>